<evidence type="ECO:0000313" key="1">
    <source>
        <dbReference type="EMBL" id="AGG54701.1"/>
    </source>
</evidence>
<protein>
    <recommendedName>
        <fullName evidence="3">Gp165</fullName>
    </recommendedName>
</protein>
<evidence type="ECO:0008006" key="3">
    <source>
        <dbReference type="Google" id="ProtNLM"/>
    </source>
</evidence>
<dbReference type="EMBL" id="HQ337022">
    <property type="protein sequence ID" value="AGG54701.1"/>
    <property type="molecule type" value="Genomic_DNA"/>
</dbReference>
<dbReference type="Proteomes" id="UP000201285">
    <property type="component" value="Segment"/>
</dbReference>
<keyword evidence="2" id="KW-1185">Reference proteome</keyword>
<organism evidence="1 2">
    <name type="scientific">Prochlorococcus phage P-SSP10</name>
    <dbReference type="NCBI Taxonomy" id="885867"/>
    <lineage>
        <taxon>Viruses</taxon>
        <taxon>Duplodnaviria</taxon>
        <taxon>Heunggongvirae</taxon>
        <taxon>Uroviricota</taxon>
        <taxon>Caudoviricetes</taxon>
        <taxon>Autographivirales</taxon>
        <taxon>Sechaudvirinae</taxon>
        <taxon>Tangaroavirus</taxon>
        <taxon>Tangaroavirus PSSP10</taxon>
    </lineage>
</organism>
<sequence>MDWGKYNPYISNFWRNSRFRFSIYNSYSWRSFRARSGDKSCKSGTVSNRSRKRNRHYFYYGIIISLLSIAPARAEETAVSNPVAAATGNVTNQAVQFQNNGAPSRQHYGPNISCNGATMTFSPFYMGNHTKPWDIDDGKMSPSSYTLGENWGGQLNFMVPLDREGLKRCRSMAARQEEKMRLDYELVRVKNCAELQQKGFMLKPGSRVGEMCSDVIPIAQWEKDYKLAVKNKLENECKPIPKGWKQWQKQKYQCPTTPKKK</sequence>
<evidence type="ECO:0000313" key="2">
    <source>
        <dbReference type="Proteomes" id="UP000201285"/>
    </source>
</evidence>
<reference evidence="1 2" key="1">
    <citation type="submission" date="2010-10" db="EMBL/GenBank/DDBJ databases">
        <title>The Genome Sequence of Prochlorococcus phage P-SSP10.</title>
        <authorList>
            <consortium name="The Broad Institute Genome Sequencing Platform"/>
            <person name="Henn M.R."/>
            <person name="Sullivan M.S."/>
            <person name="Osburne M.S."/>
            <person name="Levin J."/>
            <person name="Malboeuf C."/>
            <person name="Casali M."/>
            <person name="Russ C."/>
            <person name="Lennon N."/>
            <person name="Chapman S.B."/>
            <person name="Erlich R."/>
            <person name="Young S.K."/>
            <person name="Yandava C."/>
            <person name="Zeng Q."/>
            <person name="Alvarado L."/>
            <person name="Anderson S."/>
            <person name="Berlin A."/>
            <person name="Chen Z."/>
            <person name="Freedman E."/>
            <person name="Gellesch M."/>
            <person name="Goldberg J."/>
            <person name="Green L."/>
            <person name="Griggs A."/>
            <person name="Gujja S."/>
            <person name="Heilman E.R."/>
            <person name="Heiman D."/>
            <person name="Hollinger A."/>
            <person name="Howarth C."/>
            <person name="Larson L."/>
            <person name="Mehta T."/>
            <person name="Pearson M."/>
            <person name="Roberts A."/>
            <person name="Ryan E."/>
            <person name="Saif S."/>
            <person name="Shea T."/>
            <person name="Shenoy N."/>
            <person name="Sisk P."/>
            <person name="Stolte C."/>
            <person name="Sykes S."/>
            <person name="White J."/>
            <person name="Yu Q."/>
            <person name="Coleman M.L."/>
            <person name="Huang K.H."/>
            <person name="Weigele P.R."/>
            <person name="DeFrancesco A.S."/>
            <person name="Kern S.E."/>
            <person name="Thompson L.R."/>
            <person name="Fu R."/>
            <person name="Hombeck B."/>
            <person name="Chisholm S.W."/>
            <person name="Haas B."/>
            <person name="Nusbaum C."/>
            <person name="Birren B."/>
        </authorList>
    </citation>
    <scope>NUCLEOTIDE SEQUENCE [LARGE SCALE GENOMIC DNA]</scope>
    <source>
        <strain evidence="1 2">P-SSP10</strain>
    </source>
</reference>
<name>M1UAS8_9CAUD</name>
<dbReference type="KEGG" id="vg:15009186"/>
<proteinExistence type="predicted"/>
<accession>M1UAS8</accession>
<dbReference type="GeneID" id="15009186"/>
<dbReference type="OrthoDB" id="9950at10239"/>
<dbReference type="RefSeq" id="YP_007672698.1">
    <property type="nucleotide sequence ID" value="NC_020835.1"/>
</dbReference>
<gene>
    <name evidence="1" type="ORF">PROG_00048</name>
</gene>